<gene>
    <name evidence="2" type="ORF">N802_15710</name>
</gene>
<reference evidence="2 3" key="1">
    <citation type="submission" date="2013-08" db="EMBL/GenBank/DDBJ databases">
        <title>The genome sequence of Knoellia sinensis.</title>
        <authorList>
            <person name="Zhu W."/>
            <person name="Wang G."/>
        </authorList>
    </citation>
    <scope>NUCLEOTIDE SEQUENCE [LARGE SCALE GENOMIC DNA]</scope>
    <source>
        <strain evidence="2 3">KCTC 19936</strain>
    </source>
</reference>
<dbReference type="Pfam" id="PF14155">
    <property type="entry name" value="DUF4307"/>
    <property type="match status" value="1"/>
</dbReference>
<protein>
    <recommendedName>
        <fullName evidence="4">DUF4307 domain-containing protein</fullName>
    </recommendedName>
</protein>
<keyword evidence="1" id="KW-1133">Transmembrane helix</keyword>
<evidence type="ECO:0008006" key="4">
    <source>
        <dbReference type="Google" id="ProtNLM"/>
    </source>
</evidence>
<dbReference type="AlphaFoldDB" id="A0A0A0JBP9"/>
<dbReference type="RefSeq" id="WP_035914664.1">
    <property type="nucleotide sequence ID" value="NZ_AVPJ01000005.1"/>
</dbReference>
<evidence type="ECO:0000256" key="1">
    <source>
        <dbReference type="SAM" id="Phobius"/>
    </source>
</evidence>
<dbReference type="OrthoDB" id="5147470at2"/>
<comment type="caution">
    <text evidence="2">The sequence shown here is derived from an EMBL/GenBank/DDBJ whole genome shotgun (WGS) entry which is preliminary data.</text>
</comment>
<accession>A0A0A0JBP9</accession>
<feature type="transmembrane region" description="Helical" evidence="1">
    <location>
        <begin position="12"/>
        <end position="33"/>
    </location>
</feature>
<sequence length="120" mass="12705">MPLPRPAPGTTRWWVIGGIGISAMVVFIVWFALASANAVTADVVTYDVKSDSEMELTYDVHRPDGAAVQCTIEAQDVRHGRVGAVTDDVPAGAKSVHRAVTVRTSARAVTGVVASCVRRS</sequence>
<name>A0A0A0JBP9_9MICO</name>
<dbReference type="EMBL" id="AVPJ01000005">
    <property type="protein sequence ID" value="KGN33011.1"/>
    <property type="molecule type" value="Genomic_DNA"/>
</dbReference>
<keyword evidence="3" id="KW-1185">Reference proteome</keyword>
<evidence type="ECO:0000313" key="3">
    <source>
        <dbReference type="Proteomes" id="UP000030002"/>
    </source>
</evidence>
<organism evidence="2 3">
    <name type="scientific">Knoellia sinensis KCTC 19936</name>
    <dbReference type="NCBI Taxonomy" id="1385520"/>
    <lineage>
        <taxon>Bacteria</taxon>
        <taxon>Bacillati</taxon>
        <taxon>Actinomycetota</taxon>
        <taxon>Actinomycetes</taxon>
        <taxon>Micrococcales</taxon>
        <taxon>Intrasporangiaceae</taxon>
        <taxon>Knoellia</taxon>
    </lineage>
</organism>
<keyword evidence="1" id="KW-0812">Transmembrane</keyword>
<keyword evidence="1" id="KW-0472">Membrane</keyword>
<proteinExistence type="predicted"/>
<dbReference type="InterPro" id="IPR025443">
    <property type="entry name" value="DUF4307"/>
</dbReference>
<dbReference type="Proteomes" id="UP000030002">
    <property type="component" value="Unassembled WGS sequence"/>
</dbReference>
<evidence type="ECO:0000313" key="2">
    <source>
        <dbReference type="EMBL" id="KGN33011.1"/>
    </source>
</evidence>
<dbReference type="eggNOG" id="ENOG5033B4I">
    <property type="taxonomic scope" value="Bacteria"/>
</dbReference>
<dbReference type="STRING" id="1385520.N802_15710"/>